<evidence type="ECO:0000313" key="2">
    <source>
        <dbReference type="Proteomes" id="UP001221757"/>
    </source>
</evidence>
<protein>
    <submittedName>
        <fullName evidence="1">Uncharacterized protein</fullName>
    </submittedName>
</protein>
<feature type="non-terminal residue" evidence="1">
    <location>
        <position position="1"/>
    </location>
</feature>
<organism evidence="1 2">
    <name type="scientific">Mycena rosella</name>
    <name type="common">Pink bonnet</name>
    <name type="synonym">Agaricus rosellus</name>
    <dbReference type="NCBI Taxonomy" id="1033263"/>
    <lineage>
        <taxon>Eukaryota</taxon>
        <taxon>Fungi</taxon>
        <taxon>Dikarya</taxon>
        <taxon>Basidiomycota</taxon>
        <taxon>Agaricomycotina</taxon>
        <taxon>Agaricomycetes</taxon>
        <taxon>Agaricomycetidae</taxon>
        <taxon>Agaricales</taxon>
        <taxon>Marasmiineae</taxon>
        <taxon>Mycenaceae</taxon>
        <taxon>Mycena</taxon>
    </lineage>
</organism>
<comment type="caution">
    <text evidence="1">The sequence shown here is derived from an EMBL/GenBank/DDBJ whole genome shotgun (WGS) entry which is preliminary data.</text>
</comment>
<accession>A0AAD7FNJ4</accession>
<dbReference type="AlphaFoldDB" id="A0AAD7FNJ4"/>
<evidence type="ECO:0000313" key="1">
    <source>
        <dbReference type="EMBL" id="KAJ7629917.1"/>
    </source>
</evidence>
<sequence length="231" mass="26073">LDFESLVSKEDYAHLMNFMYIDSAEKIDEFSEFVRGLGVKKIQDWWDHKEMSAWILPCLIKSQSPMSAEDWDNTAATTNTGEAQHHWTRTQTGSKLSLVEAIETARKLDERVAREIEISIKHGVLVNSNNEPYHRRALNTMRTSTTVRKSRESDERAEKRARIELEIQAEKEGSAARLKVLKERKSATGKAPRTCKASKSSGSRTFFVSASSSGRVVTKTFSNVLIFSTAA</sequence>
<keyword evidence="2" id="KW-1185">Reference proteome</keyword>
<reference evidence="1" key="1">
    <citation type="submission" date="2023-03" db="EMBL/GenBank/DDBJ databases">
        <title>Massive genome expansion in bonnet fungi (Mycena s.s.) driven by repeated elements and novel gene families across ecological guilds.</title>
        <authorList>
            <consortium name="Lawrence Berkeley National Laboratory"/>
            <person name="Harder C.B."/>
            <person name="Miyauchi S."/>
            <person name="Viragh M."/>
            <person name="Kuo A."/>
            <person name="Thoen E."/>
            <person name="Andreopoulos B."/>
            <person name="Lu D."/>
            <person name="Skrede I."/>
            <person name="Drula E."/>
            <person name="Henrissat B."/>
            <person name="Morin E."/>
            <person name="Kohler A."/>
            <person name="Barry K."/>
            <person name="LaButti K."/>
            <person name="Morin E."/>
            <person name="Salamov A."/>
            <person name="Lipzen A."/>
            <person name="Mereny Z."/>
            <person name="Hegedus B."/>
            <person name="Baldrian P."/>
            <person name="Stursova M."/>
            <person name="Weitz H."/>
            <person name="Taylor A."/>
            <person name="Grigoriev I.V."/>
            <person name="Nagy L.G."/>
            <person name="Martin F."/>
            <person name="Kauserud H."/>
        </authorList>
    </citation>
    <scope>NUCLEOTIDE SEQUENCE</scope>
    <source>
        <strain evidence="1">CBHHK067</strain>
    </source>
</reference>
<gene>
    <name evidence="1" type="ORF">B0H17DRAFT_962570</name>
</gene>
<dbReference type="Proteomes" id="UP001221757">
    <property type="component" value="Unassembled WGS sequence"/>
</dbReference>
<proteinExistence type="predicted"/>
<name>A0AAD7FNJ4_MYCRO</name>
<dbReference type="EMBL" id="JARKIE010000525">
    <property type="protein sequence ID" value="KAJ7629917.1"/>
    <property type="molecule type" value="Genomic_DNA"/>
</dbReference>